<dbReference type="GO" id="GO:0032511">
    <property type="term" value="P:late endosome to vacuole transport via multivesicular body sorting pathway"/>
    <property type="evidence" value="ECO:0007669"/>
    <property type="project" value="TreeGrafter"/>
</dbReference>
<sequence>MGMLFGKPKVSRITDHDRAVLQMKQQRDTLKRYQQRVEKLLEKERELAKRLLSENKRDKAKLLLRKKKYQTEQLERTEASLDTVEKLIQDLEYSQIETKVIESLKAGSVALKKANELLNVEEIEQLLDETKEGIDKQREITDLLSGALSSEDEELVEAELNELISNEHQKAMDKLPIVPLDNSPFNAPEIKEEQKSPPKKIALEAQ</sequence>
<dbReference type="RefSeq" id="XP_025416304.1">
    <property type="nucleotide sequence ID" value="XM_025560519.1"/>
</dbReference>
<dbReference type="GO" id="GO:0015031">
    <property type="term" value="P:protein transport"/>
    <property type="evidence" value="ECO:0007669"/>
    <property type="project" value="UniProtKB-KW"/>
</dbReference>
<dbReference type="GO" id="GO:0000815">
    <property type="term" value="C:ESCRT III complex"/>
    <property type="evidence" value="ECO:0007669"/>
    <property type="project" value="TreeGrafter"/>
</dbReference>
<feature type="region of interest" description="Disordered" evidence="8">
    <location>
        <begin position="177"/>
        <end position="206"/>
    </location>
</feature>
<keyword evidence="3" id="KW-0813">Transport</keyword>
<evidence type="ECO:0000256" key="7">
    <source>
        <dbReference type="SAM" id="Coils"/>
    </source>
</evidence>
<comment type="subcellular location">
    <subcellularLocation>
        <location evidence="1">Endosome membrane</location>
    </subcellularLocation>
</comment>
<evidence type="ECO:0000256" key="3">
    <source>
        <dbReference type="ARBA" id="ARBA00022448"/>
    </source>
</evidence>
<accession>A0A2S2R0M7</accession>
<protein>
    <submittedName>
        <fullName evidence="9 11">Charged multivesicular body protein 6</fullName>
    </submittedName>
</protein>
<dbReference type="Proteomes" id="UP000694846">
    <property type="component" value="Unplaced"/>
</dbReference>
<name>A0A2S2R0M7_9HEMI</name>
<keyword evidence="10" id="KW-1185">Reference proteome</keyword>
<evidence type="ECO:0000313" key="10">
    <source>
        <dbReference type="Proteomes" id="UP000694846"/>
    </source>
</evidence>
<dbReference type="PANTHER" id="PTHR22761">
    <property type="entry name" value="CHARGED MULTIVESICULAR BODY PROTEIN"/>
    <property type="match status" value="1"/>
</dbReference>
<keyword evidence="5" id="KW-0653">Protein transport</keyword>
<comment type="similarity">
    <text evidence="2">Belongs to the SNF7 family.</text>
</comment>
<evidence type="ECO:0000256" key="1">
    <source>
        <dbReference type="ARBA" id="ARBA00004608"/>
    </source>
</evidence>
<dbReference type="AlphaFoldDB" id="A0A2S2R0M7"/>
<reference evidence="11" key="2">
    <citation type="submission" date="2025-04" db="UniProtKB">
        <authorList>
            <consortium name="RefSeq"/>
        </authorList>
    </citation>
    <scope>IDENTIFICATION</scope>
    <source>
        <tissue evidence="11">Whole body</tissue>
    </source>
</reference>
<reference evidence="9" key="1">
    <citation type="submission" date="2018-04" db="EMBL/GenBank/DDBJ databases">
        <title>Transcriptome assembly of Sipha flava.</title>
        <authorList>
            <person name="Scully E.D."/>
            <person name="Geib S.M."/>
            <person name="Palmer N.A."/>
            <person name="Koch K."/>
            <person name="Bradshaw J."/>
            <person name="Heng-Moss T."/>
            <person name="Sarath G."/>
        </authorList>
    </citation>
    <scope>NUCLEOTIDE SEQUENCE</scope>
</reference>
<dbReference type="GO" id="GO:0005771">
    <property type="term" value="C:multivesicular body"/>
    <property type="evidence" value="ECO:0007669"/>
    <property type="project" value="TreeGrafter"/>
</dbReference>
<evidence type="ECO:0000256" key="8">
    <source>
        <dbReference type="SAM" id="MobiDB-lite"/>
    </source>
</evidence>
<keyword evidence="6" id="KW-0472">Membrane</keyword>
<dbReference type="Pfam" id="PF03357">
    <property type="entry name" value="Snf7"/>
    <property type="match status" value="1"/>
</dbReference>
<organism evidence="9">
    <name type="scientific">Sipha flava</name>
    <name type="common">yellow sugarcane aphid</name>
    <dbReference type="NCBI Taxonomy" id="143950"/>
    <lineage>
        <taxon>Eukaryota</taxon>
        <taxon>Metazoa</taxon>
        <taxon>Ecdysozoa</taxon>
        <taxon>Arthropoda</taxon>
        <taxon>Hexapoda</taxon>
        <taxon>Insecta</taxon>
        <taxon>Pterygota</taxon>
        <taxon>Neoptera</taxon>
        <taxon>Paraneoptera</taxon>
        <taxon>Hemiptera</taxon>
        <taxon>Sternorrhyncha</taxon>
        <taxon>Aphidomorpha</taxon>
        <taxon>Aphidoidea</taxon>
        <taxon>Aphididae</taxon>
        <taxon>Sipha</taxon>
    </lineage>
</organism>
<dbReference type="GO" id="GO:0006900">
    <property type="term" value="P:vesicle budding from membrane"/>
    <property type="evidence" value="ECO:0007669"/>
    <property type="project" value="TreeGrafter"/>
</dbReference>
<evidence type="ECO:0000256" key="4">
    <source>
        <dbReference type="ARBA" id="ARBA00022753"/>
    </source>
</evidence>
<evidence type="ECO:0000256" key="6">
    <source>
        <dbReference type="ARBA" id="ARBA00023136"/>
    </source>
</evidence>
<evidence type="ECO:0000256" key="2">
    <source>
        <dbReference type="ARBA" id="ARBA00006190"/>
    </source>
</evidence>
<feature type="coiled-coil region" evidence="7">
    <location>
        <begin position="16"/>
        <end position="94"/>
    </location>
</feature>
<dbReference type="EMBL" id="GGMS01014343">
    <property type="protein sequence ID" value="MBY83546.1"/>
    <property type="molecule type" value="Transcribed_RNA"/>
</dbReference>
<dbReference type="Gene3D" id="6.10.140.1230">
    <property type="match status" value="1"/>
</dbReference>
<gene>
    <name evidence="9" type="primary">Chmp6</name>
    <name evidence="11" type="synonym">LOC112687670</name>
    <name evidence="9" type="ORF">g.2951</name>
</gene>
<evidence type="ECO:0000313" key="9">
    <source>
        <dbReference type="EMBL" id="MBY83546.1"/>
    </source>
</evidence>
<proteinExistence type="inferred from homology"/>
<dbReference type="InterPro" id="IPR005024">
    <property type="entry name" value="Snf7_fam"/>
</dbReference>
<evidence type="ECO:0000313" key="11">
    <source>
        <dbReference type="RefSeq" id="XP_025416304.1"/>
    </source>
</evidence>
<dbReference type="PANTHER" id="PTHR22761:SF5">
    <property type="entry name" value="CHARGED MULTIVESICULAR BODY PROTEIN 6"/>
    <property type="match status" value="1"/>
</dbReference>
<evidence type="ECO:0000256" key="5">
    <source>
        <dbReference type="ARBA" id="ARBA00022927"/>
    </source>
</evidence>
<keyword evidence="7" id="KW-0175">Coiled coil</keyword>
<keyword evidence="4" id="KW-0967">Endosome</keyword>
<dbReference type="OrthoDB" id="441172at2759"/>